<protein>
    <submittedName>
        <fullName evidence="1">Uncharacterized protein</fullName>
    </submittedName>
</protein>
<reference evidence="2" key="2">
    <citation type="submission" date="2006-03" db="EMBL/GenBank/DDBJ databases">
        <title>The genome sequence of the Plasmodium falciparum HB3.</title>
        <authorList>
            <consortium name="The Broad Institute Genome Sequencing Platform"/>
            <person name="Birren B."/>
            <person name="Lander E."/>
            <person name="Galagan J."/>
            <person name="Nusbaum C."/>
            <person name="Devon K."/>
            <person name="Henn M."/>
            <person name="Jaffe D."/>
            <person name="Butler J."/>
            <person name="Alvarez P."/>
            <person name="Gnerre S."/>
            <person name="Grabherr M."/>
            <person name="Kleber M."/>
            <person name="Mauceli E."/>
            <person name="Brockman W."/>
            <person name="MacCallum I.A."/>
            <person name="Rounsley S."/>
            <person name="Young S."/>
            <person name="LaButti K."/>
            <person name="Pushparaj V."/>
            <person name="DeCaprio D."/>
            <person name="Crawford M."/>
            <person name="Koehrsen M."/>
            <person name="Engels R."/>
            <person name="Montgomery P."/>
            <person name="Pearson M."/>
            <person name="Howarth C."/>
            <person name="Larson L."/>
            <person name="Luoma S."/>
            <person name="White J."/>
            <person name="Kodira C."/>
            <person name="Zeng Q."/>
            <person name="Oleary S."/>
            <person name="Yandava C."/>
            <person name="Alvarado L."/>
            <person name="Wirth D."/>
            <person name="Volkman S."/>
            <person name="Hartl D."/>
        </authorList>
    </citation>
    <scope>NUCLEOTIDE SEQUENCE [LARGE SCALE GENOMIC DNA]</scope>
</reference>
<organism evidence="1 2">
    <name type="scientific">Plasmodium falciparum (isolate HB3)</name>
    <dbReference type="NCBI Taxonomy" id="137071"/>
    <lineage>
        <taxon>Eukaryota</taxon>
        <taxon>Sar</taxon>
        <taxon>Alveolata</taxon>
        <taxon>Apicomplexa</taxon>
        <taxon>Aconoidasida</taxon>
        <taxon>Haemosporida</taxon>
        <taxon>Plasmodiidae</taxon>
        <taxon>Plasmodium</taxon>
        <taxon>Plasmodium (Laverania)</taxon>
    </lineage>
</organism>
<proteinExistence type="predicted"/>
<reference evidence="1 2" key="1">
    <citation type="submission" date="2006-03" db="EMBL/GenBank/DDBJ databases">
        <title>Annotation of Plasmodium falciparum HB3.</title>
        <authorList>
            <consortium name="The Broad Institute Genome Sequencing Platform"/>
            <person name="Volkman S.K."/>
            <person name="Neafsey D.E."/>
            <person name="Dash A.P."/>
            <person name="Chitnis C.E."/>
            <person name="Hartl D.L."/>
            <person name="Young S.K."/>
            <person name="Zeng Q."/>
            <person name="Koehrsen M."/>
            <person name="Alvarado L."/>
            <person name="Berlin A."/>
            <person name="Borenstein D."/>
            <person name="Chapman S.B."/>
            <person name="Chen Z."/>
            <person name="Engels R."/>
            <person name="Freedman E."/>
            <person name="Gellesch M."/>
            <person name="Goldberg J."/>
            <person name="Griggs A."/>
            <person name="Gujja S."/>
            <person name="Heilman E.R."/>
            <person name="Heiman D.I."/>
            <person name="Howarth C."/>
            <person name="Jen D."/>
            <person name="Larson L."/>
            <person name="Mehta T."/>
            <person name="Neiman D."/>
            <person name="Park D."/>
            <person name="Pearson M."/>
            <person name="Roberts A."/>
            <person name="Saif S."/>
            <person name="Shea T."/>
            <person name="Shenoy N."/>
            <person name="Sisk P."/>
            <person name="Stolte C."/>
            <person name="Sykes S."/>
            <person name="Walk T."/>
            <person name="White J."/>
            <person name="Yandava C."/>
            <person name="Haas B."/>
            <person name="Henn M.R."/>
            <person name="Nusbaum C."/>
            <person name="Birren B."/>
        </authorList>
    </citation>
    <scope>NUCLEOTIDE SEQUENCE [LARGE SCALE GENOMIC DNA]</scope>
    <source>
        <strain evidence="1">HB3</strain>
    </source>
</reference>
<accession>A0A0L7KHH0</accession>
<sequence length="29" mass="3579">MIVFKRKVEEKKVHSSYFQSYCKCIKIKK</sequence>
<gene>
    <name evidence="1" type="ORF">PFHG_04524</name>
</gene>
<dbReference type="Proteomes" id="UP000054289">
    <property type="component" value="Unassembled WGS sequence"/>
</dbReference>
<dbReference type="AlphaFoldDB" id="A0A0L7KHH0"/>
<evidence type="ECO:0000313" key="1">
    <source>
        <dbReference type="EMBL" id="KOB62768.1"/>
    </source>
</evidence>
<name>A0A0L7KHH0_PLAFX</name>
<dbReference type="KEGG" id="pfh:PFHG_04524"/>
<evidence type="ECO:0000313" key="2">
    <source>
        <dbReference type="Proteomes" id="UP000054289"/>
    </source>
</evidence>
<dbReference type="EMBL" id="CH672097">
    <property type="protein sequence ID" value="KOB62768.1"/>
    <property type="molecule type" value="Genomic_DNA"/>
</dbReference>